<dbReference type="STRING" id="1445510.YC6258_05343"/>
<gene>
    <name evidence="1" type="ORF">YC6258_05343</name>
</gene>
<evidence type="ECO:0000313" key="2">
    <source>
        <dbReference type="Proteomes" id="UP000032266"/>
    </source>
</evidence>
<proteinExistence type="predicted"/>
<reference evidence="1 2" key="1">
    <citation type="submission" date="2014-01" db="EMBL/GenBank/DDBJ databases">
        <title>Full genme sequencing of cellulolytic bacterium Gynuella sunshinyii YC6258T gen. nov., sp. nov.</title>
        <authorList>
            <person name="Khan H."/>
            <person name="Chung E.J."/>
            <person name="Chung Y.R."/>
        </authorList>
    </citation>
    <scope>NUCLEOTIDE SEQUENCE [LARGE SCALE GENOMIC DNA]</scope>
    <source>
        <strain evidence="1 2">YC6258</strain>
    </source>
</reference>
<keyword evidence="2" id="KW-1185">Reference proteome</keyword>
<dbReference type="HOGENOM" id="CLU_3290423_0_0_6"/>
<accession>A0A0C5VVP1</accession>
<dbReference type="KEGG" id="gsn:YC6258_05343"/>
<dbReference type="AlphaFoldDB" id="A0A0C5VVP1"/>
<dbReference type="Proteomes" id="UP000032266">
    <property type="component" value="Chromosome"/>
</dbReference>
<name>A0A0C5VVP1_9GAMM</name>
<dbReference type="EMBL" id="CP007142">
    <property type="protein sequence ID" value="AJQ97373.1"/>
    <property type="molecule type" value="Genomic_DNA"/>
</dbReference>
<sequence length="40" mass="4619">MIMINECKAPSLLLQTLWLLKFRITPEYCSILSKAASNNY</sequence>
<evidence type="ECO:0000313" key="1">
    <source>
        <dbReference type="EMBL" id="AJQ97373.1"/>
    </source>
</evidence>
<organism evidence="1 2">
    <name type="scientific">Gynuella sunshinyii YC6258</name>
    <dbReference type="NCBI Taxonomy" id="1445510"/>
    <lineage>
        <taxon>Bacteria</taxon>
        <taxon>Pseudomonadati</taxon>
        <taxon>Pseudomonadota</taxon>
        <taxon>Gammaproteobacteria</taxon>
        <taxon>Oceanospirillales</taxon>
        <taxon>Saccharospirillaceae</taxon>
        <taxon>Gynuella</taxon>
    </lineage>
</organism>
<protein>
    <submittedName>
        <fullName evidence="1">Uncharacterized protein</fullName>
    </submittedName>
</protein>